<feature type="transmembrane region" description="Helical" evidence="1">
    <location>
        <begin position="59"/>
        <end position="81"/>
    </location>
</feature>
<keyword evidence="1" id="KW-1133">Transmembrane helix</keyword>
<keyword evidence="1" id="KW-0472">Membrane</keyword>
<sequence length="137" mass="15561">MFKVITIMFMMIVYCYCLENNDLVATESRAKKKRNTARLWAMILLFAFSKVAALKVATFFIFMAFFQKVFYIVGLLLNYFLKSKASKPQPVYGAPQDYNTVGYSYGPPEETFPSQEPGLPGISELGGSLNWLLNKNP</sequence>
<organism evidence="3 4">
    <name type="scientific">Galleria mellonella</name>
    <name type="common">Greater wax moth</name>
    <dbReference type="NCBI Taxonomy" id="7137"/>
    <lineage>
        <taxon>Eukaryota</taxon>
        <taxon>Metazoa</taxon>
        <taxon>Ecdysozoa</taxon>
        <taxon>Arthropoda</taxon>
        <taxon>Hexapoda</taxon>
        <taxon>Insecta</taxon>
        <taxon>Pterygota</taxon>
        <taxon>Neoptera</taxon>
        <taxon>Endopterygota</taxon>
        <taxon>Lepidoptera</taxon>
        <taxon>Glossata</taxon>
        <taxon>Ditrysia</taxon>
        <taxon>Pyraloidea</taxon>
        <taxon>Pyralidae</taxon>
        <taxon>Galleriinae</taxon>
        <taxon>Galleria</taxon>
    </lineage>
</organism>
<feature type="chain" id="PRO_5047276068" evidence="2">
    <location>
        <begin position="18"/>
        <end position="137"/>
    </location>
</feature>
<keyword evidence="1" id="KW-0812">Transmembrane</keyword>
<evidence type="ECO:0000256" key="1">
    <source>
        <dbReference type="SAM" id="Phobius"/>
    </source>
</evidence>
<keyword evidence="3" id="KW-1185">Reference proteome</keyword>
<feature type="transmembrane region" description="Helical" evidence="1">
    <location>
        <begin position="37"/>
        <end position="53"/>
    </location>
</feature>
<name>A0ABM3MFJ1_GALME</name>
<dbReference type="GeneID" id="128200525"/>
<dbReference type="Proteomes" id="UP001652740">
    <property type="component" value="Unplaced"/>
</dbReference>
<evidence type="ECO:0000313" key="3">
    <source>
        <dbReference type="Proteomes" id="UP001652740"/>
    </source>
</evidence>
<protein>
    <submittedName>
        <fullName evidence="4">Uncharacterized protein LOC128200525</fullName>
    </submittedName>
</protein>
<dbReference type="RefSeq" id="XP_052750178.1">
    <property type="nucleotide sequence ID" value="XM_052894218.1"/>
</dbReference>
<gene>
    <name evidence="4" type="primary">LOC128200525</name>
</gene>
<feature type="signal peptide" evidence="2">
    <location>
        <begin position="1"/>
        <end position="17"/>
    </location>
</feature>
<reference evidence="4" key="1">
    <citation type="submission" date="2025-08" db="UniProtKB">
        <authorList>
            <consortium name="RefSeq"/>
        </authorList>
    </citation>
    <scope>IDENTIFICATION</scope>
    <source>
        <tissue evidence="4">Whole larvae</tissue>
    </source>
</reference>
<keyword evidence="2" id="KW-0732">Signal</keyword>
<evidence type="ECO:0000256" key="2">
    <source>
        <dbReference type="SAM" id="SignalP"/>
    </source>
</evidence>
<evidence type="ECO:0000313" key="4">
    <source>
        <dbReference type="RefSeq" id="XP_052750178.1"/>
    </source>
</evidence>
<accession>A0ABM3MFJ1</accession>
<proteinExistence type="predicted"/>